<proteinExistence type="predicted"/>
<protein>
    <recommendedName>
        <fullName evidence="3">DUF1963 domain-containing protein</fullName>
    </recommendedName>
</protein>
<dbReference type="RefSeq" id="WP_345042480.1">
    <property type="nucleotide sequence ID" value="NZ_BAAAYL010000001.1"/>
</dbReference>
<evidence type="ECO:0000313" key="1">
    <source>
        <dbReference type="EMBL" id="GAA3377846.1"/>
    </source>
</evidence>
<gene>
    <name evidence="1" type="ORF">GCM10020367_55150</name>
</gene>
<evidence type="ECO:0000313" key="2">
    <source>
        <dbReference type="Proteomes" id="UP001499990"/>
    </source>
</evidence>
<organism evidence="1 2">
    <name type="scientific">Streptomyces sannanensis</name>
    <dbReference type="NCBI Taxonomy" id="285536"/>
    <lineage>
        <taxon>Bacteria</taxon>
        <taxon>Bacillati</taxon>
        <taxon>Actinomycetota</taxon>
        <taxon>Actinomycetes</taxon>
        <taxon>Kitasatosporales</taxon>
        <taxon>Streptomycetaceae</taxon>
        <taxon>Streptomyces</taxon>
    </lineage>
</organism>
<reference evidence="2" key="1">
    <citation type="journal article" date="2019" name="Int. J. Syst. Evol. Microbiol.">
        <title>The Global Catalogue of Microorganisms (GCM) 10K type strain sequencing project: providing services to taxonomists for standard genome sequencing and annotation.</title>
        <authorList>
            <consortium name="The Broad Institute Genomics Platform"/>
            <consortium name="The Broad Institute Genome Sequencing Center for Infectious Disease"/>
            <person name="Wu L."/>
            <person name="Ma J."/>
        </authorList>
    </citation>
    <scope>NUCLEOTIDE SEQUENCE [LARGE SCALE GENOMIC DNA]</scope>
    <source>
        <strain evidence="2">JCM 9651</strain>
    </source>
</reference>
<accession>A0ABP6SJ96</accession>
<keyword evidence="2" id="KW-1185">Reference proteome</keyword>
<dbReference type="EMBL" id="BAAAYL010000001">
    <property type="protein sequence ID" value="GAA3377846.1"/>
    <property type="molecule type" value="Genomic_DNA"/>
</dbReference>
<name>A0ABP6SJ96_9ACTN</name>
<evidence type="ECO:0008006" key="3">
    <source>
        <dbReference type="Google" id="ProtNLM"/>
    </source>
</evidence>
<dbReference type="Proteomes" id="UP001499990">
    <property type="component" value="Unassembled WGS sequence"/>
</dbReference>
<sequence>MSDDQDVPGEWLKFPWDHDYEPHARAVFREDEPGELPEEAKRLADYAAADLAALGAGALKAGVPVDPEQMDGPRILMFPSADDHGGDLYFYVNIWRRRIYVTEVFWYR</sequence>
<comment type="caution">
    <text evidence="1">The sequence shown here is derived from an EMBL/GenBank/DDBJ whole genome shotgun (WGS) entry which is preliminary data.</text>
</comment>